<dbReference type="Proteomes" id="UP001174936">
    <property type="component" value="Unassembled WGS sequence"/>
</dbReference>
<dbReference type="AlphaFoldDB" id="A0AA39YHJ7"/>
<sequence>MIFRARMRAYLLMPRLSGTDLGWRVGCDEFFVSDSEQHLHTETAKPPSLEFPFPHLQATEIQAEPAQKLRSERERGGNAKNDNTKLQPP</sequence>
<feature type="compositionally biased region" description="Polar residues" evidence="1">
    <location>
        <begin position="80"/>
        <end position="89"/>
    </location>
</feature>
<dbReference type="EMBL" id="JAULSV010000002">
    <property type="protein sequence ID" value="KAK0652075.1"/>
    <property type="molecule type" value="Genomic_DNA"/>
</dbReference>
<evidence type="ECO:0000256" key="1">
    <source>
        <dbReference type="SAM" id="MobiDB-lite"/>
    </source>
</evidence>
<comment type="caution">
    <text evidence="2">The sequence shown here is derived from an EMBL/GenBank/DDBJ whole genome shotgun (WGS) entry which is preliminary data.</text>
</comment>
<feature type="region of interest" description="Disordered" evidence="1">
    <location>
        <begin position="64"/>
        <end position="89"/>
    </location>
</feature>
<accession>A0AA39YHJ7</accession>
<name>A0AA39YHJ7_9PEZI</name>
<gene>
    <name evidence="2" type="ORF">B0T16DRAFT_94255</name>
</gene>
<evidence type="ECO:0000313" key="3">
    <source>
        <dbReference type="Proteomes" id="UP001174936"/>
    </source>
</evidence>
<organism evidence="2 3">
    <name type="scientific">Cercophora newfieldiana</name>
    <dbReference type="NCBI Taxonomy" id="92897"/>
    <lineage>
        <taxon>Eukaryota</taxon>
        <taxon>Fungi</taxon>
        <taxon>Dikarya</taxon>
        <taxon>Ascomycota</taxon>
        <taxon>Pezizomycotina</taxon>
        <taxon>Sordariomycetes</taxon>
        <taxon>Sordariomycetidae</taxon>
        <taxon>Sordariales</taxon>
        <taxon>Lasiosphaeriaceae</taxon>
        <taxon>Cercophora</taxon>
    </lineage>
</organism>
<feature type="compositionally biased region" description="Basic and acidic residues" evidence="1">
    <location>
        <begin position="67"/>
        <end position="77"/>
    </location>
</feature>
<reference evidence="2" key="1">
    <citation type="submission" date="2023-06" db="EMBL/GenBank/DDBJ databases">
        <title>Genome-scale phylogeny and comparative genomics of the fungal order Sordariales.</title>
        <authorList>
            <consortium name="Lawrence Berkeley National Laboratory"/>
            <person name="Hensen N."/>
            <person name="Bonometti L."/>
            <person name="Westerberg I."/>
            <person name="Brannstrom I.O."/>
            <person name="Guillou S."/>
            <person name="Cros-Aarteil S."/>
            <person name="Calhoun S."/>
            <person name="Haridas S."/>
            <person name="Kuo A."/>
            <person name="Mondo S."/>
            <person name="Pangilinan J."/>
            <person name="Riley R."/>
            <person name="Labutti K."/>
            <person name="Andreopoulos B."/>
            <person name="Lipzen A."/>
            <person name="Chen C."/>
            <person name="Yanf M."/>
            <person name="Daum C."/>
            <person name="Ng V."/>
            <person name="Clum A."/>
            <person name="Steindorff A."/>
            <person name="Ohm R."/>
            <person name="Martin F."/>
            <person name="Silar P."/>
            <person name="Natvig D."/>
            <person name="Lalanne C."/>
            <person name="Gautier V."/>
            <person name="Ament-Velasquez S.L."/>
            <person name="Kruys A."/>
            <person name="Hutchinson M.I."/>
            <person name="Powell A.J."/>
            <person name="Barry K."/>
            <person name="Miller A.N."/>
            <person name="Grigoriev I.V."/>
            <person name="Debuchy R."/>
            <person name="Gladieux P."/>
            <person name="Thoren M.H."/>
            <person name="Johannesson H."/>
        </authorList>
    </citation>
    <scope>NUCLEOTIDE SEQUENCE</scope>
    <source>
        <strain evidence="2">SMH2532-1</strain>
    </source>
</reference>
<protein>
    <submittedName>
        <fullName evidence="2">Uncharacterized protein</fullName>
    </submittedName>
</protein>
<evidence type="ECO:0000313" key="2">
    <source>
        <dbReference type="EMBL" id="KAK0652075.1"/>
    </source>
</evidence>
<keyword evidence="3" id="KW-1185">Reference proteome</keyword>
<proteinExistence type="predicted"/>